<evidence type="ECO:0000313" key="2">
    <source>
        <dbReference type="Proteomes" id="UP000283210"/>
    </source>
</evidence>
<reference evidence="1 2" key="1">
    <citation type="submission" date="2018-11" db="EMBL/GenBank/DDBJ databases">
        <authorList>
            <person name="Lopez-Roques C."/>
            <person name="Donnadieu C."/>
            <person name="Bouchez O."/>
            <person name="Klopp C."/>
            <person name="Cabau C."/>
            <person name="Zahm M."/>
        </authorList>
    </citation>
    <scope>NUCLEOTIDE SEQUENCE [LARGE SCALE GENOMIC DNA]</scope>
    <source>
        <strain evidence="1">RS831</strain>
        <tissue evidence="1">Whole body</tissue>
    </source>
</reference>
<keyword evidence="2" id="KW-1185">Reference proteome</keyword>
<protein>
    <submittedName>
        <fullName evidence="1">Uncharacterized protein</fullName>
    </submittedName>
</protein>
<dbReference type="EMBL" id="CM012442">
    <property type="protein sequence ID" value="RVE72256.1"/>
    <property type="molecule type" value="Genomic_DNA"/>
</dbReference>
<name>A0A437DBK7_ORYJA</name>
<evidence type="ECO:0000313" key="1">
    <source>
        <dbReference type="EMBL" id="RVE72256.1"/>
    </source>
</evidence>
<dbReference type="AlphaFoldDB" id="A0A437DBK7"/>
<accession>A0A437DBK7</accession>
<dbReference type="Proteomes" id="UP000283210">
    <property type="component" value="Chromosome 6"/>
</dbReference>
<organism evidence="1 2">
    <name type="scientific">Oryzias javanicus</name>
    <name type="common">Javanese ricefish</name>
    <name type="synonym">Aplocheilus javanicus</name>
    <dbReference type="NCBI Taxonomy" id="123683"/>
    <lineage>
        <taxon>Eukaryota</taxon>
        <taxon>Metazoa</taxon>
        <taxon>Chordata</taxon>
        <taxon>Craniata</taxon>
        <taxon>Vertebrata</taxon>
        <taxon>Euteleostomi</taxon>
        <taxon>Actinopterygii</taxon>
        <taxon>Neopterygii</taxon>
        <taxon>Teleostei</taxon>
        <taxon>Neoteleostei</taxon>
        <taxon>Acanthomorphata</taxon>
        <taxon>Ovalentaria</taxon>
        <taxon>Atherinomorphae</taxon>
        <taxon>Beloniformes</taxon>
        <taxon>Adrianichthyidae</taxon>
        <taxon>Oryziinae</taxon>
        <taxon>Oryzias</taxon>
    </lineage>
</organism>
<proteinExistence type="predicted"/>
<reference evidence="1 2" key="2">
    <citation type="submission" date="2019-01" db="EMBL/GenBank/DDBJ databases">
        <title>A chromosome length genome reference of the Java medaka (oryzias javanicus).</title>
        <authorList>
            <person name="Herpin A."/>
            <person name="Takehana Y."/>
            <person name="Naruse K."/>
            <person name="Ansai S."/>
            <person name="Kawaguchi M."/>
        </authorList>
    </citation>
    <scope>NUCLEOTIDE SEQUENCE [LARGE SCALE GENOMIC DNA]</scope>
    <source>
        <strain evidence="1">RS831</strain>
        <tissue evidence="1">Whole body</tissue>
    </source>
</reference>
<gene>
    <name evidence="1" type="ORF">OJAV_G00060060</name>
</gene>
<sequence length="131" mass="14352">MRSWLDSSAVNQTRCARSVHCCNFCRLLTPQTCRTIAEVNLSPWLVCRGATARGPQVGFLPAQPLQLPSPSPLLSSPRIGSDRIGSFGYEFCAFSSLMNRASNAGDHGDPLLRASRWQIFTEFGAGIPLWP</sequence>